<dbReference type="InterPro" id="IPR032834">
    <property type="entry name" value="NatK-like_C"/>
</dbReference>
<sequence>MINHKIKYGIKVAYALFFTAALIILAWFSLMYKHKPALSESAITDISNVMIQIENNEPYDISLPAKINELLPHTKVTLFAEFDANMGDSLQIKSVFAPVRVFIDDELTYEGGQSGSYPSYMNDPPTIITNIPLSNYGRTTKLKIEYMSPTQRNELSLPVIFTGNETSLLENQFRTNGFSFFFAVILIFLGFTMMLVSITIVRRVPAGTSFLWLGLFSLSAGVWVLGESDLSAFIIPYPVLLYNMAYLGLFSVTIPFLHFGLILLNPVTKTPFKIMLIIHYTALASSVALHFSGIMDFIRSLYWFHVIAPLGFVVFTACLIFEHFRYHTRMMKQFALASSIMAISVILELINYWLGLTGSLTVFFQLGVLVFIISLSIISGHYVRKSVLTAAEKSRLEFEMSALSRQLELQRTQYLKMAEDDAAIKEQRHDLRHQFTVLMELNKQRNNAKLDDYLHTLIKKIPADKEIRLCENYAVNAVSSYYATLASNEDIHMNLQFAVPGILEPSVESDLCIIVGNVLENAIEACRRMKGNNKFIRLQSRMEYETLVMTVENSFEGTIHKKDGIILSSKRDGEGIGLSSVETVAKRYGGSVRFEARDGVFSSLIYLQLENV</sequence>
<dbReference type="Gene3D" id="3.30.565.10">
    <property type="entry name" value="Histidine kinase-like ATPase, C-terminal domain"/>
    <property type="match status" value="1"/>
</dbReference>
<dbReference type="PANTHER" id="PTHR40448">
    <property type="entry name" value="TWO-COMPONENT SENSOR HISTIDINE KINASE"/>
    <property type="match status" value="1"/>
</dbReference>
<gene>
    <name evidence="3" type="ORF">HZF24_05780</name>
</gene>
<feature type="transmembrane region" description="Helical" evidence="1">
    <location>
        <begin position="245"/>
        <end position="264"/>
    </location>
</feature>
<reference evidence="3" key="1">
    <citation type="submission" date="2020-07" db="EMBL/GenBank/DDBJ databases">
        <title>Genomic analysis of a strain of Sedimentibacter Hydroxybenzoicus DSM7310.</title>
        <authorList>
            <person name="Ma S."/>
        </authorList>
    </citation>
    <scope>NUCLEOTIDE SEQUENCE</scope>
    <source>
        <strain evidence="3">DSM 7310</strain>
    </source>
</reference>
<evidence type="ECO:0000313" key="4">
    <source>
        <dbReference type="Proteomes" id="UP000611629"/>
    </source>
</evidence>
<comment type="caution">
    <text evidence="3">The sequence shown here is derived from an EMBL/GenBank/DDBJ whole genome shotgun (WGS) entry which is preliminary data.</text>
</comment>
<dbReference type="Proteomes" id="UP000611629">
    <property type="component" value="Unassembled WGS sequence"/>
</dbReference>
<dbReference type="EMBL" id="JACBNQ010000003">
    <property type="protein sequence ID" value="NYB73647.1"/>
    <property type="molecule type" value="Genomic_DNA"/>
</dbReference>
<dbReference type="PANTHER" id="PTHR40448:SF1">
    <property type="entry name" value="TWO-COMPONENT SENSOR HISTIDINE KINASE"/>
    <property type="match status" value="1"/>
</dbReference>
<evidence type="ECO:0000259" key="2">
    <source>
        <dbReference type="Pfam" id="PF14501"/>
    </source>
</evidence>
<keyword evidence="1" id="KW-1133">Transmembrane helix</keyword>
<dbReference type="RefSeq" id="WP_179237329.1">
    <property type="nucleotide sequence ID" value="NZ_JACBNQ010000003.1"/>
</dbReference>
<feature type="transmembrane region" description="Helical" evidence="1">
    <location>
        <begin position="276"/>
        <end position="295"/>
    </location>
</feature>
<organism evidence="3 4">
    <name type="scientific">Sedimentibacter hydroxybenzoicus DSM 7310</name>
    <dbReference type="NCBI Taxonomy" id="1123245"/>
    <lineage>
        <taxon>Bacteria</taxon>
        <taxon>Bacillati</taxon>
        <taxon>Bacillota</taxon>
        <taxon>Tissierellia</taxon>
        <taxon>Sedimentibacter</taxon>
    </lineage>
</organism>
<protein>
    <submittedName>
        <fullName evidence="3">GHKL domain-containing protein</fullName>
    </submittedName>
</protein>
<feature type="domain" description="Sensor histidine kinase NatK-like C-terminal" evidence="2">
    <location>
        <begin position="510"/>
        <end position="606"/>
    </location>
</feature>
<keyword evidence="4" id="KW-1185">Reference proteome</keyword>
<proteinExistence type="predicted"/>
<dbReference type="SUPFAM" id="SSF55874">
    <property type="entry name" value="ATPase domain of HSP90 chaperone/DNA topoisomerase II/histidine kinase"/>
    <property type="match status" value="1"/>
</dbReference>
<name>A0A974BIB7_SEDHY</name>
<dbReference type="AlphaFoldDB" id="A0A974BIB7"/>
<keyword evidence="1" id="KW-0812">Transmembrane</keyword>
<feature type="transmembrane region" description="Helical" evidence="1">
    <location>
        <begin position="301"/>
        <end position="322"/>
    </location>
</feature>
<feature type="transmembrane region" description="Helical" evidence="1">
    <location>
        <begin position="178"/>
        <end position="201"/>
    </location>
</feature>
<feature type="transmembrane region" description="Helical" evidence="1">
    <location>
        <begin position="12"/>
        <end position="32"/>
    </location>
</feature>
<keyword evidence="1" id="KW-0472">Membrane</keyword>
<dbReference type="Pfam" id="PF14501">
    <property type="entry name" value="HATPase_c_5"/>
    <property type="match status" value="1"/>
</dbReference>
<feature type="transmembrane region" description="Helical" evidence="1">
    <location>
        <begin position="334"/>
        <end position="354"/>
    </location>
</feature>
<accession>A0A974BIB7</accession>
<feature type="transmembrane region" description="Helical" evidence="1">
    <location>
        <begin position="208"/>
        <end position="225"/>
    </location>
</feature>
<evidence type="ECO:0000313" key="3">
    <source>
        <dbReference type="EMBL" id="NYB73647.1"/>
    </source>
</evidence>
<evidence type="ECO:0000256" key="1">
    <source>
        <dbReference type="SAM" id="Phobius"/>
    </source>
</evidence>
<dbReference type="CDD" id="cd16935">
    <property type="entry name" value="HATPase_AgrC-ComD-like"/>
    <property type="match status" value="1"/>
</dbReference>
<dbReference type="GO" id="GO:0042802">
    <property type="term" value="F:identical protein binding"/>
    <property type="evidence" value="ECO:0007669"/>
    <property type="project" value="TreeGrafter"/>
</dbReference>
<dbReference type="InterPro" id="IPR036890">
    <property type="entry name" value="HATPase_C_sf"/>
</dbReference>
<feature type="transmembrane region" description="Helical" evidence="1">
    <location>
        <begin position="360"/>
        <end position="383"/>
    </location>
</feature>